<dbReference type="KEGG" id="sgb:WQO_17460"/>
<dbReference type="AlphaFoldDB" id="A0A0U3LFA4"/>
<name>A0A0U3LFA4_STRGL</name>
<dbReference type="Proteomes" id="UP000064183">
    <property type="component" value="Chromosome"/>
</dbReference>
<dbReference type="Pfam" id="PF14018">
    <property type="entry name" value="DUF4234"/>
    <property type="match status" value="1"/>
</dbReference>
<dbReference type="EMBL" id="CP013738">
    <property type="protein sequence ID" value="ALU94956.1"/>
    <property type="molecule type" value="Genomic_DNA"/>
</dbReference>
<evidence type="ECO:0000259" key="1">
    <source>
        <dbReference type="Pfam" id="PF14018"/>
    </source>
</evidence>
<dbReference type="RefSeq" id="WP_010060477.1">
    <property type="nucleotide sequence ID" value="NZ_CP013738.1"/>
</dbReference>
<feature type="domain" description="DUF4234" evidence="1">
    <location>
        <begin position="23"/>
        <end position="57"/>
    </location>
</feature>
<sequence>MSWTKLGIIRHPVTFEPVPALDRSFGLHSLLTFVTLGIYDFVWDYQLHTDPEELHPEVHAAEDTVLNAVRNVGPNLPQ</sequence>
<gene>
    <name evidence="2" type="ORF">WQO_17460</name>
</gene>
<reference evidence="2 3" key="1">
    <citation type="journal article" date="2012" name="J. Bacteriol.">
        <title>Draft genome sequence of Streptomyces globisporus C-1027, which produces an antitumor antibiotic consisting of a nine-membered enediyne with a chromoprotein.</title>
        <authorList>
            <person name="Wang L."/>
            <person name="Wang S."/>
            <person name="He Q."/>
            <person name="Yu T."/>
            <person name="Li Q."/>
            <person name="Hong B."/>
        </authorList>
    </citation>
    <scope>NUCLEOTIDE SEQUENCE [LARGE SCALE GENOMIC DNA]</scope>
    <source>
        <strain evidence="2 3">C-1027</strain>
    </source>
</reference>
<dbReference type="GeneID" id="27784153"/>
<accession>A0A0U3LFA4</accession>
<proteinExistence type="predicted"/>
<dbReference type="InterPro" id="IPR025328">
    <property type="entry name" value="DUF4234"/>
</dbReference>
<protein>
    <recommendedName>
        <fullName evidence="1">DUF4234 domain-containing protein</fullName>
    </recommendedName>
</protein>
<organism evidence="2 3">
    <name type="scientific">Streptomyces globisporus C-1027</name>
    <dbReference type="NCBI Taxonomy" id="1172567"/>
    <lineage>
        <taxon>Bacteria</taxon>
        <taxon>Bacillati</taxon>
        <taxon>Actinomycetota</taxon>
        <taxon>Actinomycetes</taxon>
        <taxon>Kitasatosporales</taxon>
        <taxon>Streptomycetaceae</taxon>
        <taxon>Streptomyces</taxon>
    </lineage>
</organism>
<evidence type="ECO:0000313" key="2">
    <source>
        <dbReference type="EMBL" id="ALU94956.1"/>
    </source>
</evidence>
<evidence type="ECO:0000313" key="3">
    <source>
        <dbReference type="Proteomes" id="UP000064183"/>
    </source>
</evidence>